<comment type="caution">
    <text evidence="3">The sequence shown here is derived from an EMBL/GenBank/DDBJ whole genome shotgun (WGS) entry which is preliminary data.</text>
</comment>
<protein>
    <submittedName>
        <fullName evidence="3">SDR family oxidoreductase</fullName>
    </submittedName>
</protein>
<evidence type="ECO:0000256" key="2">
    <source>
        <dbReference type="ARBA" id="ARBA00023002"/>
    </source>
</evidence>
<proteinExistence type="inferred from homology"/>
<dbReference type="InterPro" id="IPR020904">
    <property type="entry name" value="Sc_DH/Rdtase_CS"/>
</dbReference>
<sequence length="252" mass="28163">MNYKSTVNSNVVIVTGGTRGIGKAISEDFLKHGSIVYALYEKNDIMAVEFYNLMKYKYLNFFNIIRADITDKEAIDKIIIEIIQKNSKIDVLVNNVGITRNKEFSEMSFVEWNTVVDVNFSSLYNITHPVVKCMKNNNFGRIINISSVNGHKGQSKESNYCSTKSAMYGFTKSLAQELASYDITVNTISPGYINTDLTATLDNSELDIIISRVPKKRLGTTYEVARIATFLASRDSGFITGTDISVNGGLYM</sequence>
<dbReference type="InterPro" id="IPR036291">
    <property type="entry name" value="NAD(P)-bd_dom_sf"/>
</dbReference>
<dbReference type="PANTHER" id="PTHR42879">
    <property type="entry name" value="3-OXOACYL-(ACYL-CARRIER-PROTEIN) REDUCTASE"/>
    <property type="match status" value="1"/>
</dbReference>
<dbReference type="Gene3D" id="3.40.50.720">
    <property type="entry name" value="NAD(P)-binding Rossmann-like Domain"/>
    <property type="match status" value="1"/>
</dbReference>
<dbReference type="FunFam" id="3.40.50.720:FF:000173">
    <property type="entry name" value="3-oxoacyl-[acyl-carrier protein] reductase"/>
    <property type="match status" value="1"/>
</dbReference>
<evidence type="ECO:0000256" key="1">
    <source>
        <dbReference type="ARBA" id="ARBA00006484"/>
    </source>
</evidence>
<accession>A0A6N6VT28</accession>
<reference evidence="3 4" key="1">
    <citation type="submission" date="2019-10" db="EMBL/GenBank/DDBJ databases">
        <title>New species of Slilvanegrellaceae.</title>
        <authorList>
            <person name="Pitt A."/>
            <person name="Hahn M.W."/>
        </authorList>
    </citation>
    <scope>NUCLEOTIDE SEQUENCE [LARGE SCALE GENOMIC DNA]</scope>
    <source>
        <strain evidence="3 4">SP-Ram-0.45-NSY-1</strain>
    </source>
</reference>
<comment type="similarity">
    <text evidence="1">Belongs to the short-chain dehydrogenases/reductases (SDR) family.</text>
</comment>
<keyword evidence="4" id="KW-1185">Reference proteome</keyword>
<dbReference type="PROSITE" id="PS00061">
    <property type="entry name" value="ADH_SHORT"/>
    <property type="match status" value="1"/>
</dbReference>
<dbReference type="InterPro" id="IPR050259">
    <property type="entry name" value="SDR"/>
</dbReference>
<dbReference type="GO" id="GO:0032787">
    <property type="term" value="P:monocarboxylic acid metabolic process"/>
    <property type="evidence" value="ECO:0007669"/>
    <property type="project" value="UniProtKB-ARBA"/>
</dbReference>
<dbReference type="Pfam" id="PF13561">
    <property type="entry name" value="adh_short_C2"/>
    <property type="match status" value="1"/>
</dbReference>
<organism evidence="3 4">
    <name type="scientific">Silvanigrella paludirubra</name>
    <dbReference type="NCBI Taxonomy" id="2499159"/>
    <lineage>
        <taxon>Bacteria</taxon>
        <taxon>Pseudomonadati</taxon>
        <taxon>Bdellovibrionota</taxon>
        <taxon>Oligoflexia</taxon>
        <taxon>Silvanigrellales</taxon>
        <taxon>Silvanigrellaceae</taxon>
        <taxon>Silvanigrella</taxon>
    </lineage>
</organism>
<evidence type="ECO:0000313" key="4">
    <source>
        <dbReference type="Proteomes" id="UP000437748"/>
    </source>
</evidence>
<dbReference type="AlphaFoldDB" id="A0A6N6VT28"/>
<dbReference type="SUPFAM" id="SSF51735">
    <property type="entry name" value="NAD(P)-binding Rossmann-fold domains"/>
    <property type="match status" value="1"/>
</dbReference>
<dbReference type="RefSeq" id="WP_153419954.1">
    <property type="nucleotide sequence ID" value="NZ_WFLM01000003.1"/>
</dbReference>
<keyword evidence="2" id="KW-0560">Oxidoreductase</keyword>
<dbReference type="NCBIfam" id="NF009466">
    <property type="entry name" value="PRK12826.1-2"/>
    <property type="match status" value="1"/>
</dbReference>
<dbReference type="PRINTS" id="PR00080">
    <property type="entry name" value="SDRFAMILY"/>
</dbReference>
<dbReference type="PANTHER" id="PTHR42879:SF2">
    <property type="entry name" value="3-OXOACYL-[ACYL-CARRIER-PROTEIN] REDUCTASE FABG"/>
    <property type="match status" value="1"/>
</dbReference>
<dbReference type="InterPro" id="IPR002347">
    <property type="entry name" value="SDR_fam"/>
</dbReference>
<dbReference type="PRINTS" id="PR00081">
    <property type="entry name" value="GDHRDH"/>
</dbReference>
<evidence type="ECO:0000313" key="3">
    <source>
        <dbReference type="EMBL" id="KAB8038706.1"/>
    </source>
</evidence>
<dbReference type="GO" id="GO:0016491">
    <property type="term" value="F:oxidoreductase activity"/>
    <property type="evidence" value="ECO:0007669"/>
    <property type="project" value="UniProtKB-KW"/>
</dbReference>
<dbReference type="OrthoDB" id="9804774at2"/>
<name>A0A6N6VT28_9BACT</name>
<gene>
    <name evidence="3" type="ORF">GCL60_07530</name>
</gene>
<dbReference type="Proteomes" id="UP000437748">
    <property type="component" value="Unassembled WGS sequence"/>
</dbReference>
<dbReference type="EMBL" id="WFLM01000003">
    <property type="protein sequence ID" value="KAB8038706.1"/>
    <property type="molecule type" value="Genomic_DNA"/>
</dbReference>